<reference evidence="3" key="1">
    <citation type="journal article" date="2023" name="Mol. Phylogenet. Evol.">
        <title>Genome-scale phylogeny and comparative genomics of the fungal order Sordariales.</title>
        <authorList>
            <person name="Hensen N."/>
            <person name="Bonometti L."/>
            <person name="Westerberg I."/>
            <person name="Brannstrom I.O."/>
            <person name="Guillou S."/>
            <person name="Cros-Aarteil S."/>
            <person name="Calhoun S."/>
            <person name="Haridas S."/>
            <person name="Kuo A."/>
            <person name="Mondo S."/>
            <person name="Pangilinan J."/>
            <person name="Riley R."/>
            <person name="LaButti K."/>
            <person name="Andreopoulos B."/>
            <person name="Lipzen A."/>
            <person name="Chen C."/>
            <person name="Yan M."/>
            <person name="Daum C."/>
            <person name="Ng V."/>
            <person name="Clum A."/>
            <person name="Steindorff A."/>
            <person name="Ohm R.A."/>
            <person name="Martin F."/>
            <person name="Silar P."/>
            <person name="Natvig D.O."/>
            <person name="Lalanne C."/>
            <person name="Gautier V."/>
            <person name="Ament-Velasquez S.L."/>
            <person name="Kruys A."/>
            <person name="Hutchinson M.I."/>
            <person name="Powell A.J."/>
            <person name="Barry K."/>
            <person name="Miller A.N."/>
            <person name="Grigoriev I.V."/>
            <person name="Debuchy R."/>
            <person name="Gladieux P."/>
            <person name="Hiltunen Thoren M."/>
            <person name="Johannesson H."/>
        </authorList>
    </citation>
    <scope>NUCLEOTIDE SEQUENCE</scope>
    <source>
        <strain evidence="3">SMH4131-1</strain>
    </source>
</reference>
<dbReference type="Pfam" id="PF00498">
    <property type="entry name" value="FHA"/>
    <property type="match status" value="1"/>
</dbReference>
<organism evidence="3 4">
    <name type="scientific">Cercophora scortea</name>
    <dbReference type="NCBI Taxonomy" id="314031"/>
    <lineage>
        <taxon>Eukaryota</taxon>
        <taxon>Fungi</taxon>
        <taxon>Dikarya</taxon>
        <taxon>Ascomycota</taxon>
        <taxon>Pezizomycotina</taxon>
        <taxon>Sordariomycetes</taxon>
        <taxon>Sordariomycetidae</taxon>
        <taxon>Sordariales</taxon>
        <taxon>Lasiosphaeriaceae</taxon>
        <taxon>Cercophora</taxon>
    </lineage>
</organism>
<feature type="compositionally biased region" description="Basic residues" evidence="1">
    <location>
        <begin position="129"/>
        <end position="145"/>
    </location>
</feature>
<feature type="compositionally biased region" description="Basic and acidic residues" evidence="1">
    <location>
        <begin position="61"/>
        <end position="128"/>
    </location>
</feature>
<feature type="region of interest" description="Disordered" evidence="1">
    <location>
        <begin position="1"/>
        <end position="204"/>
    </location>
</feature>
<comment type="caution">
    <text evidence="3">The sequence shown here is derived from an EMBL/GenBank/DDBJ whole genome shotgun (WGS) entry which is preliminary data.</text>
</comment>
<dbReference type="EMBL" id="JAUEPO010000006">
    <property type="protein sequence ID" value="KAK3319806.1"/>
    <property type="molecule type" value="Genomic_DNA"/>
</dbReference>
<gene>
    <name evidence="3" type="ORF">B0T19DRAFT_272062</name>
</gene>
<dbReference type="PANTHER" id="PTHR23308">
    <property type="entry name" value="NUCLEAR INHIBITOR OF PROTEIN PHOSPHATASE-1"/>
    <property type="match status" value="1"/>
</dbReference>
<feature type="compositionally biased region" description="Basic residues" evidence="1">
    <location>
        <begin position="40"/>
        <end position="58"/>
    </location>
</feature>
<sequence length="356" mass="41263">MGSDRVESDSRSRRRKYDDDVQGSESERKRRRDEKEPDRHSRRHRSRERDRKHRRRSRSLAPRDRRSLSRDRERKSESARESSKPRDKDRDREAQRDSEKRQDRYPDERRRRDRDRDQDGNPESDRRDSRRPRSRSRSPGSRHGRRGDSKRLEADATTSGPKADSKRSLVKRSGPLPSQGDSFAVTTGEEPEKPVEKPNFGNSGTLAAVSNAVTQADGTTITLKYHEPPETRKPAPRDVWKLFVFKGSDIVDTVELSARSCWLVGRETAVVDLQAEHPSISKQHAVIQFRYTEKRNEFGDKIGRVKPYLIDLESANGTALNGEKVPESRYLELRDKDMIQFGSSTREYVLMLAPRD</sequence>
<dbReference type="SUPFAM" id="SSF49879">
    <property type="entry name" value="SMAD/FHA domain"/>
    <property type="match status" value="1"/>
</dbReference>
<dbReference type="PROSITE" id="PS50006">
    <property type="entry name" value="FHA_DOMAIN"/>
    <property type="match status" value="1"/>
</dbReference>
<dbReference type="Gene3D" id="2.60.200.20">
    <property type="match status" value="1"/>
</dbReference>
<feature type="domain" description="FHA" evidence="2">
    <location>
        <begin position="262"/>
        <end position="325"/>
    </location>
</feature>
<name>A0AAE0I8T4_9PEZI</name>
<reference evidence="3" key="2">
    <citation type="submission" date="2023-06" db="EMBL/GenBank/DDBJ databases">
        <authorList>
            <consortium name="Lawrence Berkeley National Laboratory"/>
            <person name="Haridas S."/>
            <person name="Hensen N."/>
            <person name="Bonometti L."/>
            <person name="Westerberg I."/>
            <person name="Brannstrom I.O."/>
            <person name="Guillou S."/>
            <person name="Cros-Aarteil S."/>
            <person name="Calhoun S."/>
            <person name="Kuo A."/>
            <person name="Mondo S."/>
            <person name="Pangilinan J."/>
            <person name="Riley R."/>
            <person name="Labutti K."/>
            <person name="Andreopoulos B."/>
            <person name="Lipzen A."/>
            <person name="Chen C."/>
            <person name="Yanf M."/>
            <person name="Daum C."/>
            <person name="Ng V."/>
            <person name="Clum A."/>
            <person name="Steindorff A."/>
            <person name="Ohm R."/>
            <person name="Martin F."/>
            <person name="Silar P."/>
            <person name="Natvig D."/>
            <person name="Lalanne C."/>
            <person name="Gautier V."/>
            <person name="Ament-Velasquez S.L."/>
            <person name="Kruys A."/>
            <person name="Hutchinson M.I."/>
            <person name="Powell A.J."/>
            <person name="Barry K."/>
            <person name="Miller A.N."/>
            <person name="Grigoriev I.V."/>
            <person name="Debuchy R."/>
            <person name="Gladieux P."/>
            <person name="Thoren M.H."/>
            <person name="Johannesson H."/>
        </authorList>
    </citation>
    <scope>NUCLEOTIDE SEQUENCE</scope>
    <source>
        <strain evidence="3">SMH4131-1</strain>
    </source>
</reference>
<evidence type="ECO:0000256" key="1">
    <source>
        <dbReference type="SAM" id="MobiDB-lite"/>
    </source>
</evidence>
<evidence type="ECO:0000313" key="3">
    <source>
        <dbReference type="EMBL" id="KAK3319806.1"/>
    </source>
</evidence>
<dbReference type="InterPro" id="IPR008984">
    <property type="entry name" value="SMAD_FHA_dom_sf"/>
</dbReference>
<dbReference type="SMART" id="SM00240">
    <property type="entry name" value="FHA"/>
    <property type="match status" value="1"/>
</dbReference>
<keyword evidence="4" id="KW-1185">Reference proteome</keyword>
<proteinExistence type="predicted"/>
<dbReference type="InterPro" id="IPR050923">
    <property type="entry name" value="Cell_Proc_Reg/RNA_Proc"/>
</dbReference>
<dbReference type="InterPro" id="IPR000253">
    <property type="entry name" value="FHA_dom"/>
</dbReference>
<feature type="compositionally biased region" description="Basic and acidic residues" evidence="1">
    <location>
        <begin position="1"/>
        <end position="39"/>
    </location>
</feature>
<accession>A0AAE0I8T4</accession>
<dbReference type="FunFam" id="2.60.200.20:FF:000038">
    <property type="entry name" value="FHA domain-containing protein SNIP1"/>
    <property type="match status" value="1"/>
</dbReference>
<dbReference type="Proteomes" id="UP001286456">
    <property type="component" value="Unassembled WGS sequence"/>
</dbReference>
<evidence type="ECO:0000313" key="4">
    <source>
        <dbReference type="Proteomes" id="UP001286456"/>
    </source>
</evidence>
<protein>
    <submittedName>
        <fullName evidence="3">SMAD/FHA domain-containing protein</fullName>
    </submittedName>
</protein>
<dbReference type="CDD" id="cd22676">
    <property type="entry name" value="FHA_SNIP1_DDL-like"/>
    <property type="match status" value="1"/>
</dbReference>
<dbReference type="AlphaFoldDB" id="A0AAE0I8T4"/>
<evidence type="ECO:0000259" key="2">
    <source>
        <dbReference type="PROSITE" id="PS50006"/>
    </source>
</evidence>